<dbReference type="SUPFAM" id="SSF47616">
    <property type="entry name" value="GST C-terminal domain-like"/>
    <property type="match status" value="1"/>
</dbReference>
<dbReference type="Pfam" id="PF00043">
    <property type="entry name" value="GST_C"/>
    <property type="match status" value="1"/>
</dbReference>
<dbReference type="PROSITE" id="PS50404">
    <property type="entry name" value="GST_NTER"/>
    <property type="match status" value="1"/>
</dbReference>
<dbReference type="EMBL" id="AUXW01000187">
    <property type="protein sequence ID" value="KKE81491.1"/>
    <property type="molecule type" value="Genomic_DNA"/>
</dbReference>
<dbReference type="PANTHER" id="PTHR44051:SF8">
    <property type="entry name" value="GLUTATHIONE S-TRANSFERASE GSTA"/>
    <property type="match status" value="1"/>
</dbReference>
<feature type="domain" description="GST N-terminal" evidence="2">
    <location>
        <begin position="4"/>
        <end position="85"/>
    </location>
</feature>
<protein>
    <submittedName>
        <fullName evidence="4">Glutathione S-transferase</fullName>
    </submittedName>
</protein>
<feature type="domain" description="GST C-terminal" evidence="3">
    <location>
        <begin position="90"/>
        <end position="216"/>
    </location>
</feature>
<dbReference type="InterPro" id="IPR040079">
    <property type="entry name" value="Glutathione_S-Trfase"/>
</dbReference>
<dbReference type="Gene3D" id="1.20.1050.10">
    <property type="match status" value="1"/>
</dbReference>
<dbReference type="InterPro" id="IPR004046">
    <property type="entry name" value="GST_C"/>
</dbReference>
<evidence type="ECO:0000313" key="5">
    <source>
        <dbReference type="Proteomes" id="UP000033434"/>
    </source>
</evidence>
<dbReference type="PATRIC" id="fig|1129367.4.peg.4762"/>
<name>A0A0F6A6M1_9GAMM</name>
<reference evidence="4 5" key="1">
    <citation type="journal article" date="2015" name="BMC Genomics">
        <title>Genome mining reveals unlocked bioactive potential of marine Gram-negative bacteria.</title>
        <authorList>
            <person name="Machado H."/>
            <person name="Sonnenschein E.C."/>
            <person name="Melchiorsen J."/>
            <person name="Gram L."/>
        </authorList>
    </citation>
    <scope>NUCLEOTIDE SEQUENCE [LARGE SCALE GENOMIC DNA]</scope>
    <source>
        <strain evidence="4 5">S4054</strain>
    </source>
</reference>
<dbReference type="PANTHER" id="PTHR44051">
    <property type="entry name" value="GLUTATHIONE S-TRANSFERASE-RELATED"/>
    <property type="match status" value="1"/>
</dbReference>
<dbReference type="GO" id="GO:0016740">
    <property type="term" value="F:transferase activity"/>
    <property type="evidence" value="ECO:0007669"/>
    <property type="project" value="UniProtKB-KW"/>
</dbReference>
<dbReference type="CDD" id="cd03188">
    <property type="entry name" value="GST_C_Beta"/>
    <property type="match status" value="1"/>
</dbReference>
<dbReference type="InterPro" id="IPR036249">
    <property type="entry name" value="Thioredoxin-like_sf"/>
</dbReference>
<keyword evidence="4" id="KW-0808">Transferase</keyword>
<dbReference type="Gene3D" id="3.40.30.10">
    <property type="entry name" value="Glutaredoxin"/>
    <property type="match status" value="1"/>
</dbReference>
<dbReference type="PROSITE" id="PS50405">
    <property type="entry name" value="GST_CTER"/>
    <property type="match status" value="1"/>
</dbReference>
<comment type="similarity">
    <text evidence="1">Belongs to the GST superfamily.</text>
</comment>
<evidence type="ECO:0000313" key="4">
    <source>
        <dbReference type="EMBL" id="KKE81491.1"/>
    </source>
</evidence>
<dbReference type="InterPro" id="IPR004045">
    <property type="entry name" value="Glutathione_S-Trfase_N"/>
</dbReference>
<proteinExistence type="inferred from homology"/>
<dbReference type="SFLD" id="SFLDG00358">
    <property type="entry name" value="Main_(cytGST)"/>
    <property type="match status" value="1"/>
</dbReference>
<organism evidence="4 5">
    <name type="scientific">Pseudoalteromonas luteoviolacea S4054</name>
    <dbReference type="NCBI Taxonomy" id="1129367"/>
    <lineage>
        <taxon>Bacteria</taxon>
        <taxon>Pseudomonadati</taxon>
        <taxon>Pseudomonadota</taxon>
        <taxon>Gammaproteobacteria</taxon>
        <taxon>Alteromonadales</taxon>
        <taxon>Pseudoalteromonadaceae</taxon>
        <taxon>Pseudoalteromonas</taxon>
    </lineage>
</organism>
<evidence type="ECO:0000259" key="2">
    <source>
        <dbReference type="PROSITE" id="PS50404"/>
    </source>
</evidence>
<comment type="caution">
    <text evidence="4">The sequence shown here is derived from an EMBL/GenBank/DDBJ whole genome shotgun (WGS) entry which is preliminary data.</text>
</comment>
<dbReference type="AlphaFoldDB" id="A0A0F6A6M1"/>
<evidence type="ECO:0000256" key="1">
    <source>
        <dbReference type="RuleBase" id="RU003494"/>
    </source>
</evidence>
<dbReference type="CDD" id="cd03057">
    <property type="entry name" value="GST_N_Beta"/>
    <property type="match status" value="1"/>
</dbReference>
<accession>A0A0F6A6M1</accession>
<gene>
    <name evidence="4" type="ORF">N479_03125</name>
</gene>
<sequence length="216" mass="25464">MIRPVMYTLFYYPRNASLAPHFVLEALKVPYQLELVDRKKHAQKSAQYLRLNPTGRIPTLVDDEFVLFESGAICLYLAEKHPESQLIPTDPVQKGVFYQWLMYFTTTIQAELMIYFYPERHTQSALMYDDIIKTQQTRLTDMFTIVNRHLAGKSYVVNEQFTICDCYLFMLCIWADELNTPPLQFEHLAKYLREMAKHPVIKKVCETEQTDLSPYK</sequence>
<dbReference type="Pfam" id="PF02798">
    <property type="entry name" value="GST_N"/>
    <property type="match status" value="1"/>
</dbReference>
<dbReference type="InterPro" id="IPR010987">
    <property type="entry name" value="Glutathione-S-Trfase_C-like"/>
</dbReference>
<dbReference type="SUPFAM" id="SSF52833">
    <property type="entry name" value="Thioredoxin-like"/>
    <property type="match status" value="1"/>
</dbReference>
<dbReference type="Proteomes" id="UP000033434">
    <property type="component" value="Unassembled WGS sequence"/>
</dbReference>
<dbReference type="InterPro" id="IPR036282">
    <property type="entry name" value="Glutathione-S-Trfase_C_sf"/>
</dbReference>
<dbReference type="SFLD" id="SFLDS00019">
    <property type="entry name" value="Glutathione_Transferase_(cytos"/>
    <property type="match status" value="1"/>
</dbReference>
<dbReference type="SFLD" id="SFLDG01150">
    <property type="entry name" value="Main.1:_Beta-like"/>
    <property type="match status" value="1"/>
</dbReference>
<evidence type="ECO:0000259" key="3">
    <source>
        <dbReference type="PROSITE" id="PS50405"/>
    </source>
</evidence>